<dbReference type="Pfam" id="PF12833">
    <property type="entry name" value="HTH_18"/>
    <property type="match status" value="1"/>
</dbReference>
<feature type="chain" id="PRO_5008692277" description="histidine kinase" evidence="10">
    <location>
        <begin position="22"/>
        <end position="1406"/>
    </location>
</feature>
<keyword evidence="8" id="KW-0175">Coiled coil</keyword>
<dbReference type="GO" id="GO:0043565">
    <property type="term" value="F:sequence-specific DNA binding"/>
    <property type="evidence" value="ECO:0007669"/>
    <property type="project" value="InterPro"/>
</dbReference>
<dbReference type="InterPro" id="IPR018060">
    <property type="entry name" value="HTH_AraC"/>
</dbReference>
<evidence type="ECO:0000313" key="15">
    <source>
        <dbReference type="Proteomes" id="UP000242818"/>
    </source>
</evidence>
<evidence type="ECO:0000259" key="11">
    <source>
        <dbReference type="PROSITE" id="PS01124"/>
    </source>
</evidence>
<dbReference type="InterPro" id="IPR005467">
    <property type="entry name" value="His_kinase_dom"/>
</dbReference>
<dbReference type="InterPro" id="IPR015943">
    <property type="entry name" value="WD40/YVTN_repeat-like_dom_sf"/>
</dbReference>
<dbReference type="PROSITE" id="PS50110">
    <property type="entry name" value="RESPONSE_REGULATORY"/>
    <property type="match status" value="1"/>
</dbReference>
<feature type="modified residue" description="4-aspartylphosphate" evidence="7">
    <location>
        <position position="1204"/>
    </location>
</feature>
<feature type="domain" description="Response regulatory" evidence="13">
    <location>
        <begin position="1156"/>
        <end position="1271"/>
    </location>
</feature>
<keyword evidence="9" id="KW-1133">Transmembrane helix</keyword>
<dbReference type="InterPro" id="IPR003594">
    <property type="entry name" value="HATPase_dom"/>
</dbReference>
<evidence type="ECO:0000259" key="12">
    <source>
        <dbReference type="PROSITE" id="PS50109"/>
    </source>
</evidence>
<evidence type="ECO:0000256" key="7">
    <source>
        <dbReference type="PROSITE-ProRule" id="PRU00169"/>
    </source>
</evidence>
<evidence type="ECO:0000256" key="6">
    <source>
        <dbReference type="ARBA" id="ARBA00023163"/>
    </source>
</evidence>
<feature type="transmembrane region" description="Helical" evidence="9">
    <location>
        <begin position="792"/>
        <end position="812"/>
    </location>
</feature>
<dbReference type="RefSeq" id="WP_089715540.1">
    <property type="nucleotide sequence ID" value="NZ_FMAR01000023.1"/>
</dbReference>
<dbReference type="InterPro" id="IPR013783">
    <property type="entry name" value="Ig-like_fold"/>
</dbReference>
<dbReference type="Pfam" id="PF07494">
    <property type="entry name" value="Reg_prop"/>
    <property type="match status" value="12"/>
</dbReference>
<dbReference type="PROSITE" id="PS00041">
    <property type="entry name" value="HTH_ARAC_FAMILY_1"/>
    <property type="match status" value="1"/>
</dbReference>
<feature type="domain" description="HTH araC/xylS-type" evidence="11">
    <location>
        <begin position="1303"/>
        <end position="1402"/>
    </location>
</feature>
<dbReference type="SMART" id="SM00387">
    <property type="entry name" value="HATPase_c"/>
    <property type="match status" value="1"/>
</dbReference>
<dbReference type="FunFam" id="2.60.40.10:FF:000791">
    <property type="entry name" value="Two-component system sensor histidine kinase/response regulator"/>
    <property type="match status" value="1"/>
</dbReference>
<dbReference type="Gene3D" id="1.10.287.130">
    <property type="match status" value="1"/>
</dbReference>
<comment type="catalytic activity">
    <reaction evidence="1">
        <text>ATP + protein L-histidine = ADP + protein N-phospho-L-histidine.</text>
        <dbReference type="EC" id="2.7.13.3"/>
    </reaction>
</comment>
<evidence type="ECO:0000256" key="9">
    <source>
        <dbReference type="SAM" id="Phobius"/>
    </source>
</evidence>
<evidence type="ECO:0000256" key="5">
    <source>
        <dbReference type="ARBA" id="ARBA00023125"/>
    </source>
</evidence>
<dbReference type="Pfam" id="PF00512">
    <property type="entry name" value="HisKA"/>
    <property type="match status" value="1"/>
</dbReference>
<dbReference type="SMART" id="SM00342">
    <property type="entry name" value="HTH_ARAC"/>
    <property type="match status" value="1"/>
</dbReference>
<dbReference type="InterPro" id="IPR011006">
    <property type="entry name" value="CheY-like_superfamily"/>
</dbReference>
<reference evidence="14 15" key="1">
    <citation type="submission" date="2016-08" db="EMBL/GenBank/DDBJ databases">
        <authorList>
            <person name="Seilhamer J.J."/>
        </authorList>
    </citation>
    <scope>NUCLEOTIDE SEQUENCE [LARGE SCALE GENOMIC DNA]</scope>
    <source>
        <strain evidence="14 15">A37T2</strain>
    </source>
</reference>
<dbReference type="InterPro" id="IPR004358">
    <property type="entry name" value="Sig_transdc_His_kin-like_C"/>
</dbReference>
<organism evidence="14 15">
    <name type="scientific">Chitinophaga costaii</name>
    <dbReference type="NCBI Taxonomy" id="1335309"/>
    <lineage>
        <taxon>Bacteria</taxon>
        <taxon>Pseudomonadati</taxon>
        <taxon>Bacteroidota</taxon>
        <taxon>Chitinophagia</taxon>
        <taxon>Chitinophagales</taxon>
        <taxon>Chitinophagaceae</taxon>
        <taxon>Chitinophaga</taxon>
    </lineage>
</organism>
<dbReference type="PROSITE" id="PS01124">
    <property type="entry name" value="HTH_ARAC_FAMILY_2"/>
    <property type="match status" value="1"/>
</dbReference>
<dbReference type="InterPro" id="IPR003661">
    <property type="entry name" value="HisK_dim/P_dom"/>
</dbReference>
<keyword evidence="14" id="KW-0808">Transferase</keyword>
<keyword evidence="15" id="KW-1185">Reference proteome</keyword>
<evidence type="ECO:0000256" key="4">
    <source>
        <dbReference type="ARBA" id="ARBA00023015"/>
    </source>
</evidence>
<dbReference type="OrthoDB" id="1489484at2"/>
<dbReference type="PANTHER" id="PTHR43547">
    <property type="entry name" value="TWO-COMPONENT HISTIDINE KINASE"/>
    <property type="match status" value="1"/>
</dbReference>
<dbReference type="PRINTS" id="PR00344">
    <property type="entry name" value="BCTRLSENSOR"/>
</dbReference>
<keyword evidence="4" id="KW-0805">Transcription regulation</keyword>
<dbReference type="InterPro" id="IPR009057">
    <property type="entry name" value="Homeodomain-like_sf"/>
</dbReference>
<name>A0A1C4G527_9BACT</name>
<dbReference type="InterPro" id="IPR036097">
    <property type="entry name" value="HisK_dim/P_sf"/>
</dbReference>
<proteinExistence type="predicted"/>
<dbReference type="SUPFAM" id="SSF52172">
    <property type="entry name" value="CheY-like"/>
    <property type="match status" value="1"/>
</dbReference>
<dbReference type="GO" id="GO:0003700">
    <property type="term" value="F:DNA-binding transcription factor activity"/>
    <property type="evidence" value="ECO:0007669"/>
    <property type="project" value="InterPro"/>
</dbReference>
<dbReference type="SMART" id="SM00448">
    <property type="entry name" value="REC"/>
    <property type="match status" value="1"/>
</dbReference>
<gene>
    <name evidence="14" type="ORF">GA0116948_1234</name>
</gene>
<evidence type="ECO:0000259" key="13">
    <source>
        <dbReference type="PROSITE" id="PS50110"/>
    </source>
</evidence>
<dbReference type="Gene3D" id="2.130.10.10">
    <property type="entry name" value="YVTN repeat-like/Quinoprotein amine dehydrogenase"/>
    <property type="match status" value="2"/>
</dbReference>
<dbReference type="PANTHER" id="PTHR43547:SF2">
    <property type="entry name" value="HYBRID SIGNAL TRANSDUCTION HISTIDINE KINASE C"/>
    <property type="match status" value="1"/>
</dbReference>
<dbReference type="PROSITE" id="PS50109">
    <property type="entry name" value="HIS_KIN"/>
    <property type="match status" value="1"/>
</dbReference>
<dbReference type="InterPro" id="IPR036890">
    <property type="entry name" value="HATPase_C_sf"/>
</dbReference>
<dbReference type="Gene3D" id="2.60.40.10">
    <property type="entry name" value="Immunoglobulins"/>
    <property type="match status" value="1"/>
</dbReference>
<dbReference type="SUPFAM" id="SSF46689">
    <property type="entry name" value="Homeodomain-like"/>
    <property type="match status" value="1"/>
</dbReference>
<dbReference type="SUPFAM" id="SSF101898">
    <property type="entry name" value="NHL repeat"/>
    <property type="match status" value="1"/>
</dbReference>
<dbReference type="Pfam" id="PF02518">
    <property type="entry name" value="HATPase_c"/>
    <property type="match status" value="1"/>
</dbReference>
<dbReference type="SMART" id="SM00388">
    <property type="entry name" value="HisKA"/>
    <property type="match status" value="1"/>
</dbReference>
<evidence type="ECO:0000256" key="3">
    <source>
        <dbReference type="ARBA" id="ARBA00022553"/>
    </source>
</evidence>
<dbReference type="Gene3D" id="1.10.10.60">
    <property type="entry name" value="Homeodomain-like"/>
    <property type="match status" value="2"/>
</dbReference>
<evidence type="ECO:0000256" key="10">
    <source>
        <dbReference type="SAM" id="SignalP"/>
    </source>
</evidence>
<dbReference type="Pfam" id="PF07495">
    <property type="entry name" value="Y_Y_Y"/>
    <property type="match status" value="1"/>
</dbReference>
<keyword evidence="9" id="KW-0812">Transmembrane</keyword>
<keyword evidence="14" id="KW-0418">Kinase</keyword>
<dbReference type="Gene3D" id="3.40.50.2300">
    <property type="match status" value="1"/>
</dbReference>
<dbReference type="InterPro" id="IPR018062">
    <property type="entry name" value="HTH_AraC-typ_CS"/>
</dbReference>
<dbReference type="CDD" id="cd00082">
    <property type="entry name" value="HisKA"/>
    <property type="match status" value="1"/>
</dbReference>
<keyword evidence="6" id="KW-0804">Transcription</keyword>
<evidence type="ECO:0000256" key="2">
    <source>
        <dbReference type="ARBA" id="ARBA00012438"/>
    </source>
</evidence>
<evidence type="ECO:0000256" key="8">
    <source>
        <dbReference type="SAM" id="Coils"/>
    </source>
</evidence>
<feature type="domain" description="Histidine kinase" evidence="12">
    <location>
        <begin position="904"/>
        <end position="1121"/>
    </location>
</feature>
<sequence length="1406" mass="158045">MSRRCMLTLLLWMVTCYECIAQTQPLQFEQIGIADGLSQNTVRCIFQDRKGFLWFGTKDGLNKYDSYRFYTFKRSPRDENSLASNDIKCIIDDTAGRLWIATWDGGLNCYDPVSGHFTRYLKKEHGNSIASNFLEVLSSDAQGRIWIGTADSGLDCFDTRTGVFHNYHYDPHDTASLSDNRVTAIYTDRQGQLWVGTASGLNRLDARTGRFIRMQRGTAPHALTNDHVKFVYEDHKGRLWIGSYDGGLHQLDRNTGYFTVFNTANSQLSSDALLGVAEDGQGRLWIGTENGGLNIFDPATGHFSIVKARYNDPTAISSNTINAVYNDDKGNMWMGTLNGGIAMARADQQHFLHYKYVPGQNSLANNTVACIYEDSHHQYWIGTDGGGLDCFDPQTGRFTHFSYQPGQSGIGSNYILSVCEDAEGNLWLGSWGNGITVYHPRSKTFTQFKHRPGDTASLSSNYAFHLFRDRQQRLWIGTYGGGLDLYDAKANAFRHYAHREGDAASLGNNNILTLNEDQQGRLLVGTDGAGLSILDPLSNSFSHLNTAGTHRLSNNSISDIYPDPQGNLWLTTNDGLDRIDGHTGQVHNYFKEDGLPSNMVVSVLPDGDHHLWIATDHGLSRMDLQQHTFRNFTQADGLQSNEFKYSRCLGSNGQLYFGGINGFTAFDPATIHDFKYDPPIVFTDFQVFNKHLPAAANITYNQELELSYKQSVFTFEFASLNYVGRDEKQYAYTLDGFDNQWHSLGTRNNITYTNLDPGTYTLKVKGYTNNGVFSNKIAEVRIVIKPPYWRTWWFRTGTLLLLAGIVLALFYLRVYQIKRHNRQLETQVSKRTQELKEANAVLQQSYAQIKVQNAQLEAYNKVVTDKSDEIIQQQAHILLQNAQLENTIEQLEKSNATKNKFLSILAHDLRNPIAAIAGIARNLKMQLPQLHKHDVGTYISTIGDSAKSVLDLLLNLLDWARTQQETLRCHPQDVPLTATIASTQLLLEQLMRNKNIYFTVQVAPDQVVWADPQMLETVLRNLLSNAIKFTPPYGHIHITASHAANDVLITVRDTGMGMSAAQLETLFTPGASSAAGSNGERGTGLGLIIVKEFVEANGGTVSVSSLLNEGTTFQLRLPKGTYRSDDSNANGYTIAYESLQREKQLDQKQEKLRGKKLLYIDDNADMRAYLHLMLSPVFNVMAAPNGQEGIQTAIEFQPDIIITDMLMPVMDGLELARRLKQNPLVSHIPIILLTSQTDAAHQLMGYEAGVDAYLTKPVVQKLFIQVIYNLITSRADLRSRFVHSEELYPNSATYNARDKDFMDKLITYIETHINQNTLDHKQLCELLAMSRTILYAKVKTLTGLGVHEFIQSVRIKKGLQLLLEGRLNINQVSYEVGFNTPSYFSKCFVKQFGMAPKEYIARLQRV</sequence>
<dbReference type="Gene3D" id="3.30.565.10">
    <property type="entry name" value="Histidine kinase-like ATPase, C-terminal domain"/>
    <property type="match status" value="1"/>
</dbReference>
<keyword evidence="5" id="KW-0238">DNA-binding</keyword>
<evidence type="ECO:0000313" key="14">
    <source>
        <dbReference type="EMBL" id="SCC63246.1"/>
    </source>
</evidence>
<keyword evidence="3 7" id="KW-0597">Phosphoprotein</keyword>
<dbReference type="EC" id="2.7.13.3" evidence="2"/>
<protein>
    <recommendedName>
        <fullName evidence="2">histidine kinase</fullName>
        <ecNumber evidence="2">2.7.13.3</ecNumber>
    </recommendedName>
</protein>
<dbReference type="SUPFAM" id="SSF47384">
    <property type="entry name" value="Homodimeric domain of signal transducing histidine kinase"/>
    <property type="match status" value="1"/>
</dbReference>
<dbReference type="SUPFAM" id="SSF55874">
    <property type="entry name" value="ATPase domain of HSP90 chaperone/DNA topoisomerase II/histidine kinase"/>
    <property type="match status" value="1"/>
</dbReference>
<dbReference type="InterPro" id="IPR011123">
    <property type="entry name" value="Y_Y_Y"/>
</dbReference>
<dbReference type="GO" id="GO:0000155">
    <property type="term" value="F:phosphorelay sensor kinase activity"/>
    <property type="evidence" value="ECO:0007669"/>
    <property type="project" value="InterPro"/>
</dbReference>
<keyword evidence="10" id="KW-0732">Signal</keyword>
<evidence type="ECO:0000256" key="1">
    <source>
        <dbReference type="ARBA" id="ARBA00000085"/>
    </source>
</evidence>
<dbReference type="InterPro" id="IPR011110">
    <property type="entry name" value="Reg_prop"/>
</dbReference>
<feature type="coiled-coil region" evidence="8">
    <location>
        <begin position="874"/>
        <end position="901"/>
    </location>
</feature>
<dbReference type="SUPFAM" id="SSF63829">
    <property type="entry name" value="Calcium-dependent phosphotriesterase"/>
    <property type="match status" value="2"/>
</dbReference>
<dbReference type="InterPro" id="IPR001789">
    <property type="entry name" value="Sig_transdc_resp-reg_receiver"/>
</dbReference>
<dbReference type="STRING" id="1335309.GA0116948_1234"/>
<dbReference type="EMBL" id="FMAR01000023">
    <property type="protein sequence ID" value="SCC63246.1"/>
    <property type="molecule type" value="Genomic_DNA"/>
</dbReference>
<keyword evidence="9" id="KW-0472">Membrane</keyword>
<accession>A0A1C4G527</accession>
<dbReference type="Proteomes" id="UP000242818">
    <property type="component" value="Unassembled WGS sequence"/>
</dbReference>
<dbReference type="Pfam" id="PF00072">
    <property type="entry name" value="Response_reg"/>
    <property type="match status" value="1"/>
</dbReference>
<feature type="signal peptide" evidence="10">
    <location>
        <begin position="1"/>
        <end position="21"/>
    </location>
</feature>